<keyword evidence="3" id="KW-1185">Reference proteome</keyword>
<sequence>MFQNNLTHADWQEERSGLSTIPLGSSQFEGQRSLDVEPRRLHHREAIVNWVGQDHQTPMPDHSHANSGVKVSGEQDKRKRKLDTPHEAPGPSERVYIVHPATSPRNQRSKD</sequence>
<reference evidence="2" key="1">
    <citation type="submission" date="2020-11" db="EMBL/GenBank/DDBJ databases">
        <authorList>
            <consortium name="DOE Joint Genome Institute"/>
            <person name="Ahrendt S."/>
            <person name="Riley R."/>
            <person name="Andreopoulos W."/>
            <person name="Labutti K."/>
            <person name="Pangilinan J."/>
            <person name="Ruiz-Duenas F.J."/>
            <person name="Barrasa J.M."/>
            <person name="Sanchez-Garcia M."/>
            <person name="Camarero S."/>
            <person name="Miyauchi S."/>
            <person name="Serrano A."/>
            <person name="Linde D."/>
            <person name="Babiker R."/>
            <person name="Drula E."/>
            <person name="Ayuso-Fernandez I."/>
            <person name="Pacheco R."/>
            <person name="Padilla G."/>
            <person name="Ferreira P."/>
            <person name="Barriuso J."/>
            <person name="Kellner H."/>
            <person name="Castanera R."/>
            <person name="Alfaro M."/>
            <person name="Ramirez L."/>
            <person name="Pisabarro A.G."/>
            <person name="Kuo A."/>
            <person name="Tritt A."/>
            <person name="Lipzen A."/>
            <person name="He G."/>
            <person name="Yan M."/>
            <person name="Ng V."/>
            <person name="Cullen D."/>
            <person name="Martin F."/>
            <person name="Rosso M.-N."/>
            <person name="Henrissat B."/>
            <person name="Hibbett D."/>
            <person name="Martinez A.T."/>
            <person name="Grigoriev I.V."/>
        </authorList>
    </citation>
    <scope>NUCLEOTIDE SEQUENCE</scope>
    <source>
        <strain evidence="2">MF-IS2</strain>
    </source>
</reference>
<name>A0A9P5XGF5_9AGAR</name>
<dbReference type="Proteomes" id="UP000807342">
    <property type="component" value="Unassembled WGS sequence"/>
</dbReference>
<accession>A0A9P5XGF5</accession>
<feature type="compositionally biased region" description="Basic and acidic residues" evidence="1">
    <location>
        <begin position="73"/>
        <end position="86"/>
    </location>
</feature>
<feature type="region of interest" description="Disordered" evidence="1">
    <location>
        <begin position="52"/>
        <end position="111"/>
    </location>
</feature>
<organism evidence="2 3">
    <name type="scientific">Macrolepiota fuliginosa MF-IS2</name>
    <dbReference type="NCBI Taxonomy" id="1400762"/>
    <lineage>
        <taxon>Eukaryota</taxon>
        <taxon>Fungi</taxon>
        <taxon>Dikarya</taxon>
        <taxon>Basidiomycota</taxon>
        <taxon>Agaricomycotina</taxon>
        <taxon>Agaricomycetes</taxon>
        <taxon>Agaricomycetidae</taxon>
        <taxon>Agaricales</taxon>
        <taxon>Agaricineae</taxon>
        <taxon>Agaricaceae</taxon>
        <taxon>Macrolepiota</taxon>
    </lineage>
</organism>
<gene>
    <name evidence="2" type="ORF">P691DRAFT_482127</name>
</gene>
<protein>
    <submittedName>
        <fullName evidence="2">Uncharacterized protein</fullName>
    </submittedName>
</protein>
<evidence type="ECO:0000256" key="1">
    <source>
        <dbReference type="SAM" id="MobiDB-lite"/>
    </source>
</evidence>
<dbReference type="AlphaFoldDB" id="A0A9P5XGF5"/>
<evidence type="ECO:0000313" key="3">
    <source>
        <dbReference type="Proteomes" id="UP000807342"/>
    </source>
</evidence>
<feature type="region of interest" description="Disordered" evidence="1">
    <location>
        <begin position="1"/>
        <end position="35"/>
    </location>
</feature>
<feature type="compositionally biased region" description="Polar residues" evidence="1">
    <location>
        <begin position="17"/>
        <end position="30"/>
    </location>
</feature>
<proteinExistence type="predicted"/>
<evidence type="ECO:0000313" key="2">
    <source>
        <dbReference type="EMBL" id="KAF9450240.1"/>
    </source>
</evidence>
<dbReference type="EMBL" id="MU151109">
    <property type="protein sequence ID" value="KAF9450240.1"/>
    <property type="molecule type" value="Genomic_DNA"/>
</dbReference>
<comment type="caution">
    <text evidence="2">The sequence shown here is derived from an EMBL/GenBank/DDBJ whole genome shotgun (WGS) entry which is preliminary data.</text>
</comment>